<sequence>MNVCEWIEGSVPVEDDHAFHVSQLAIILDRTTFAGVQMLSDSWRLRGMVVLAHEVRASECSIWARVQQIVSRWTLNLLFKRLCCFLPIFANPTVPTAELIEYVDKRLVRSCAASRFMVIPLLGLWALNTASVPIIGAELAAKVRPLMLCVAVEQYADVDLGHHEVPSQACQLNGQAILWIIYQPSGELFQVFDHLLLLKKECQTVFGDVGEGRSLPWLQVCTKVASYLEQGDKIDKEKGRTVKSFEAPDFKRNASRNQTIRKRIGMAKQQCPHPAPLLGKSAASASAEQDVLMNDFCWQQQQPQPSTPDPFTVLQVPAHTDTHAQSHPRTRSKDRSGKTPINRPVLTVQSICH</sequence>
<keyword evidence="3" id="KW-1185">Reference proteome</keyword>
<reference evidence="2" key="1">
    <citation type="journal article" date="2020" name="New Phytol.">
        <title>Comparative genomics reveals dynamic genome evolution in host specialist ectomycorrhizal fungi.</title>
        <authorList>
            <person name="Lofgren L.A."/>
            <person name="Nguyen N.H."/>
            <person name="Vilgalys R."/>
            <person name="Ruytinx J."/>
            <person name="Liao H.L."/>
            <person name="Branco S."/>
            <person name="Kuo A."/>
            <person name="LaButti K."/>
            <person name="Lipzen A."/>
            <person name="Andreopoulos W."/>
            <person name="Pangilinan J."/>
            <person name="Riley R."/>
            <person name="Hundley H."/>
            <person name="Na H."/>
            <person name="Barry K."/>
            <person name="Grigoriev I.V."/>
            <person name="Stajich J.E."/>
            <person name="Kennedy P.G."/>
        </authorList>
    </citation>
    <scope>NUCLEOTIDE SEQUENCE</scope>
    <source>
        <strain evidence="2">DOB743</strain>
    </source>
</reference>
<feature type="region of interest" description="Disordered" evidence="1">
    <location>
        <begin position="320"/>
        <end position="353"/>
    </location>
</feature>
<dbReference type="AlphaFoldDB" id="A0A9P6ZLQ8"/>
<accession>A0A9P6ZLQ8</accession>
<protein>
    <submittedName>
        <fullName evidence="2">Uncharacterized protein</fullName>
    </submittedName>
</protein>
<dbReference type="OrthoDB" id="2688112at2759"/>
<dbReference type="Proteomes" id="UP000714275">
    <property type="component" value="Unassembled WGS sequence"/>
</dbReference>
<gene>
    <name evidence="2" type="ORF">EV702DRAFT_1247400</name>
</gene>
<evidence type="ECO:0000313" key="2">
    <source>
        <dbReference type="EMBL" id="KAG1771575.1"/>
    </source>
</evidence>
<comment type="caution">
    <text evidence="2">The sequence shown here is derived from an EMBL/GenBank/DDBJ whole genome shotgun (WGS) entry which is preliminary data.</text>
</comment>
<organism evidence="2 3">
    <name type="scientific">Suillus placidus</name>
    <dbReference type="NCBI Taxonomy" id="48579"/>
    <lineage>
        <taxon>Eukaryota</taxon>
        <taxon>Fungi</taxon>
        <taxon>Dikarya</taxon>
        <taxon>Basidiomycota</taxon>
        <taxon>Agaricomycotina</taxon>
        <taxon>Agaricomycetes</taxon>
        <taxon>Agaricomycetidae</taxon>
        <taxon>Boletales</taxon>
        <taxon>Suillineae</taxon>
        <taxon>Suillaceae</taxon>
        <taxon>Suillus</taxon>
    </lineage>
</organism>
<dbReference type="EMBL" id="JABBWD010000058">
    <property type="protein sequence ID" value="KAG1771575.1"/>
    <property type="molecule type" value="Genomic_DNA"/>
</dbReference>
<evidence type="ECO:0000256" key="1">
    <source>
        <dbReference type="SAM" id="MobiDB-lite"/>
    </source>
</evidence>
<proteinExistence type="predicted"/>
<name>A0A9P6ZLQ8_9AGAM</name>
<evidence type="ECO:0000313" key="3">
    <source>
        <dbReference type="Proteomes" id="UP000714275"/>
    </source>
</evidence>